<dbReference type="InterPro" id="IPR036390">
    <property type="entry name" value="WH_DNA-bd_sf"/>
</dbReference>
<gene>
    <name evidence="5" type="ORF">SAMN02745206_01992</name>
</gene>
<dbReference type="CDD" id="cd07377">
    <property type="entry name" value="WHTH_GntR"/>
    <property type="match status" value="1"/>
</dbReference>
<dbReference type="SMART" id="SM00895">
    <property type="entry name" value="FCD"/>
    <property type="match status" value="1"/>
</dbReference>
<dbReference type="Pfam" id="PF00392">
    <property type="entry name" value="GntR"/>
    <property type="match status" value="1"/>
</dbReference>
<dbReference type="Proteomes" id="UP000184076">
    <property type="component" value="Unassembled WGS sequence"/>
</dbReference>
<evidence type="ECO:0000256" key="3">
    <source>
        <dbReference type="ARBA" id="ARBA00023163"/>
    </source>
</evidence>
<keyword evidence="3" id="KW-0804">Transcription</keyword>
<dbReference type="Pfam" id="PF07729">
    <property type="entry name" value="FCD"/>
    <property type="match status" value="1"/>
</dbReference>
<dbReference type="InterPro" id="IPR000524">
    <property type="entry name" value="Tscrpt_reg_HTH_GntR"/>
</dbReference>
<dbReference type="Gene3D" id="1.10.10.10">
    <property type="entry name" value="Winged helix-like DNA-binding domain superfamily/Winged helix DNA-binding domain"/>
    <property type="match status" value="1"/>
</dbReference>
<dbReference type="PANTHER" id="PTHR43537">
    <property type="entry name" value="TRANSCRIPTIONAL REGULATOR, GNTR FAMILY"/>
    <property type="match status" value="1"/>
</dbReference>
<dbReference type="PANTHER" id="PTHR43537:SF5">
    <property type="entry name" value="UXU OPERON TRANSCRIPTIONAL REGULATOR"/>
    <property type="match status" value="1"/>
</dbReference>
<dbReference type="GO" id="GO:0003700">
    <property type="term" value="F:DNA-binding transcription factor activity"/>
    <property type="evidence" value="ECO:0007669"/>
    <property type="project" value="InterPro"/>
</dbReference>
<dbReference type="InterPro" id="IPR008920">
    <property type="entry name" value="TF_FadR/GntR_C"/>
</dbReference>
<evidence type="ECO:0000256" key="1">
    <source>
        <dbReference type="ARBA" id="ARBA00023015"/>
    </source>
</evidence>
<dbReference type="EMBL" id="FQVB01000018">
    <property type="protein sequence ID" value="SHF44946.1"/>
    <property type="molecule type" value="Genomic_DNA"/>
</dbReference>
<proteinExistence type="predicted"/>
<dbReference type="PROSITE" id="PS50949">
    <property type="entry name" value="HTH_GNTR"/>
    <property type="match status" value="1"/>
</dbReference>
<dbReference type="SMART" id="SM00345">
    <property type="entry name" value="HTH_GNTR"/>
    <property type="match status" value="1"/>
</dbReference>
<dbReference type="SUPFAM" id="SSF46785">
    <property type="entry name" value="Winged helix' DNA-binding domain"/>
    <property type="match status" value="1"/>
</dbReference>
<keyword evidence="6" id="KW-1185">Reference proteome</keyword>
<evidence type="ECO:0000256" key="2">
    <source>
        <dbReference type="ARBA" id="ARBA00023125"/>
    </source>
</evidence>
<keyword evidence="2 5" id="KW-0238">DNA-binding</keyword>
<dbReference type="SUPFAM" id="SSF48008">
    <property type="entry name" value="GntR ligand-binding domain-like"/>
    <property type="match status" value="1"/>
</dbReference>
<dbReference type="AlphaFoldDB" id="A0A1M5BRA1"/>
<dbReference type="InterPro" id="IPR011711">
    <property type="entry name" value="GntR_C"/>
</dbReference>
<reference evidence="6" key="1">
    <citation type="submission" date="2016-11" db="EMBL/GenBank/DDBJ databases">
        <authorList>
            <person name="Varghese N."/>
            <person name="Submissions S."/>
        </authorList>
    </citation>
    <scope>NUCLEOTIDE SEQUENCE [LARGE SCALE GENOMIC DNA]</scope>
    <source>
        <strain evidence="6">DSM 9756</strain>
    </source>
</reference>
<organism evidence="5 6">
    <name type="scientific">Desulfacinum infernum DSM 9756</name>
    <dbReference type="NCBI Taxonomy" id="1121391"/>
    <lineage>
        <taxon>Bacteria</taxon>
        <taxon>Pseudomonadati</taxon>
        <taxon>Thermodesulfobacteriota</taxon>
        <taxon>Syntrophobacteria</taxon>
        <taxon>Syntrophobacterales</taxon>
        <taxon>Syntrophobacteraceae</taxon>
        <taxon>Desulfacinum</taxon>
    </lineage>
</organism>
<keyword evidence="1" id="KW-0805">Transcription regulation</keyword>
<dbReference type="RefSeq" id="WP_073038887.1">
    <property type="nucleotide sequence ID" value="NZ_FQVB01000018.1"/>
</dbReference>
<evidence type="ECO:0000313" key="6">
    <source>
        <dbReference type="Proteomes" id="UP000184076"/>
    </source>
</evidence>
<evidence type="ECO:0000313" key="5">
    <source>
        <dbReference type="EMBL" id="SHF44946.1"/>
    </source>
</evidence>
<accession>A0A1M5BRA1</accession>
<sequence length="237" mass="27388">MPTPRSKLAEQVFEQMRSDILSGRFASEERLPPQDVLAREYNVSRTVIREAQSKLASLGLVRIDQGRGTFVTKPDPSQILKPMLYSLHIDETSTRELIECRYHLELVIVRLAARRCTQTDAAHLEQLWEAAMEAAKRGDIDSFSREDFAFHHYLAVVSRNRIFARIVDTIRDLNLQFLKDFSRTEGAVERALAYHRRILDAVAARDVEGAEREMLEHLNDIVAAVRRHYRFDLEIRA</sequence>
<dbReference type="InterPro" id="IPR036388">
    <property type="entry name" value="WH-like_DNA-bd_sf"/>
</dbReference>
<dbReference type="PRINTS" id="PR00035">
    <property type="entry name" value="HTHGNTR"/>
</dbReference>
<protein>
    <submittedName>
        <fullName evidence="5">DNA-binding transcriptional regulator, FadR family</fullName>
    </submittedName>
</protein>
<feature type="domain" description="HTH gntR-type" evidence="4">
    <location>
        <begin position="6"/>
        <end position="74"/>
    </location>
</feature>
<evidence type="ECO:0000259" key="4">
    <source>
        <dbReference type="PROSITE" id="PS50949"/>
    </source>
</evidence>
<dbReference type="STRING" id="1121391.SAMN02745206_01992"/>
<dbReference type="GO" id="GO:0003677">
    <property type="term" value="F:DNA binding"/>
    <property type="evidence" value="ECO:0007669"/>
    <property type="project" value="UniProtKB-KW"/>
</dbReference>
<name>A0A1M5BRA1_9BACT</name>
<dbReference type="Gene3D" id="1.20.120.530">
    <property type="entry name" value="GntR ligand-binding domain-like"/>
    <property type="match status" value="1"/>
</dbReference>